<dbReference type="OrthoDB" id="7873352at2"/>
<keyword evidence="2" id="KW-1185">Reference proteome</keyword>
<sequence>MSLTTVTVAVPEALMSAASHVVFLLGRTTVLDAYSSADWRDAAGNLYAVSSGAWTDAEIAGVLHPEQFAGRLEEFVAREPNLDPALIAQAQSVFAMSGSPVPADPEMIVAVSGPNALEILAQMGLSRIPVETEEPIEA</sequence>
<gene>
    <name evidence="1" type="ORF">GL300_18550</name>
</gene>
<dbReference type="EMBL" id="WMIG01000013">
    <property type="protein sequence ID" value="MTH61215.1"/>
    <property type="molecule type" value="Genomic_DNA"/>
</dbReference>
<evidence type="ECO:0000313" key="1">
    <source>
        <dbReference type="EMBL" id="MTH61215.1"/>
    </source>
</evidence>
<evidence type="ECO:0000313" key="2">
    <source>
        <dbReference type="Proteomes" id="UP000449846"/>
    </source>
</evidence>
<reference evidence="1 2" key="1">
    <citation type="submission" date="2019-11" db="EMBL/GenBank/DDBJ databases">
        <authorList>
            <person name="Dong K."/>
        </authorList>
    </citation>
    <scope>NUCLEOTIDE SEQUENCE [LARGE SCALE GENOMIC DNA]</scope>
    <source>
        <strain evidence="1 2">NBRC 112902</strain>
    </source>
</reference>
<name>A0A844HSM8_9RHOB</name>
<dbReference type="RefSeq" id="WP_155041156.1">
    <property type="nucleotide sequence ID" value="NZ_WMIG01000013.1"/>
</dbReference>
<proteinExistence type="predicted"/>
<organism evidence="1 2">
    <name type="scientific">Paracoccus litorisediminis</name>
    <dbReference type="NCBI Taxonomy" id="2006130"/>
    <lineage>
        <taxon>Bacteria</taxon>
        <taxon>Pseudomonadati</taxon>
        <taxon>Pseudomonadota</taxon>
        <taxon>Alphaproteobacteria</taxon>
        <taxon>Rhodobacterales</taxon>
        <taxon>Paracoccaceae</taxon>
        <taxon>Paracoccus</taxon>
    </lineage>
</organism>
<protein>
    <submittedName>
        <fullName evidence="1">Uncharacterized protein</fullName>
    </submittedName>
</protein>
<dbReference type="Proteomes" id="UP000449846">
    <property type="component" value="Unassembled WGS sequence"/>
</dbReference>
<accession>A0A844HSM8</accession>
<dbReference type="AlphaFoldDB" id="A0A844HSM8"/>
<comment type="caution">
    <text evidence="1">The sequence shown here is derived from an EMBL/GenBank/DDBJ whole genome shotgun (WGS) entry which is preliminary data.</text>
</comment>